<protein>
    <submittedName>
        <fullName evidence="1">Uncharacterized protein</fullName>
    </submittedName>
</protein>
<dbReference type="EMBL" id="QGMH01000047">
    <property type="protein sequence ID" value="TVY27535.1"/>
    <property type="molecule type" value="Genomic_DNA"/>
</dbReference>
<evidence type="ECO:0000313" key="1">
    <source>
        <dbReference type="EMBL" id="TVY27535.1"/>
    </source>
</evidence>
<organism evidence="1 2">
    <name type="scientific">Lachnellula hyalina</name>
    <dbReference type="NCBI Taxonomy" id="1316788"/>
    <lineage>
        <taxon>Eukaryota</taxon>
        <taxon>Fungi</taxon>
        <taxon>Dikarya</taxon>
        <taxon>Ascomycota</taxon>
        <taxon>Pezizomycotina</taxon>
        <taxon>Leotiomycetes</taxon>
        <taxon>Helotiales</taxon>
        <taxon>Lachnaceae</taxon>
        <taxon>Lachnellula</taxon>
    </lineage>
</organism>
<dbReference type="AlphaFoldDB" id="A0A8H8U0P2"/>
<proteinExistence type="predicted"/>
<evidence type="ECO:0000313" key="2">
    <source>
        <dbReference type="Proteomes" id="UP000431533"/>
    </source>
</evidence>
<sequence length="117" mass="13274">MAGYSPQEAANETIRDAEALTGHALSLVTWETPKAAKEVRLQVETISRLGNSDLPTQRLLFRKVLKGFDERDYALAQARLQVTQLEARLEQLEPRKRRKVRTSPNSKFVDIQAIKEA</sequence>
<reference evidence="1 2" key="1">
    <citation type="submission" date="2018-05" db="EMBL/GenBank/DDBJ databases">
        <title>Genome sequencing and assembly of the regulated plant pathogen Lachnellula willkommii and related sister species for the development of diagnostic species identification markers.</title>
        <authorList>
            <person name="Giroux E."/>
            <person name="Bilodeau G."/>
        </authorList>
    </citation>
    <scope>NUCLEOTIDE SEQUENCE [LARGE SCALE GENOMIC DNA]</scope>
    <source>
        <strain evidence="1 2">CBS 185.66</strain>
    </source>
</reference>
<dbReference type="GeneID" id="41983843"/>
<keyword evidence="2" id="KW-1185">Reference proteome</keyword>
<comment type="caution">
    <text evidence="1">The sequence shown here is derived from an EMBL/GenBank/DDBJ whole genome shotgun (WGS) entry which is preliminary data.</text>
</comment>
<gene>
    <name evidence="1" type="ORF">LHYA1_G003645</name>
</gene>
<dbReference type="OrthoDB" id="5425890at2759"/>
<name>A0A8H8U0P2_9HELO</name>
<dbReference type="RefSeq" id="XP_031006323.1">
    <property type="nucleotide sequence ID" value="XM_031148614.1"/>
</dbReference>
<dbReference type="Proteomes" id="UP000431533">
    <property type="component" value="Unassembled WGS sequence"/>
</dbReference>
<accession>A0A8H8U0P2</accession>